<dbReference type="InterPro" id="IPR007568">
    <property type="entry name" value="RTA1"/>
</dbReference>
<keyword evidence="7" id="KW-1185">Reference proteome</keyword>
<comment type="subcellular location">
    <subcellularLocation>
        <location evidence="1">Membrane</location>
        <topology evidence="1">Multi-pass membrane protein</topology>
    </subcellularLocation>
</comment>
<evidence type="ECO:0008006" key="8">
    <source>
        <dbReference type="Google" id="ProtNLM"/>
    </source>
</evidence>
<sequence length="354" mass="37996">MDLDIRRCLSERPCTLKTCDLSASPYGYVPSQTAPAIFVTIATGCLVANIALAAFAKPQQQHSGSVVPFTLLITIACVLELVGWTDRFAGARDPWAVYPYLQSRSLLTIAPVFITSSIYSTLSSIIHTLGPEHSVLAPHLYAAIFMPLDALSLLLQIAGLAVGFRPTPLVLSPTSTLTTSPAGAKIVTAGLVLHLATLTFAGLLLASVLLRAARSFRRYGYTTFHRTVGYVALPPRFRILLVAVSSALVVLFGRLAFRVAEYAEGFAGALARDGEGMFVGLDGFLVAYALVAVVGCHPAVFLGDGIVGDERTAAGGRLAPEREMGEAEAGLEELRKVYRVHCEEEERLSRFERV</sequence>
<evidence type="ECO:0000313" key="7">
    <source>
        <dbReference type="Proteomes" id="UP000014480"/>
    </source>
</evidence>
<evidence type="ECO:0000256" key="1">
    <source>
        <dbReference type="ARBA" id="ARBA00004141"/>
    </source>
</evidence>
<comment type="caution">
    <text evidence="6">The sequence shown here is derived from an EMBL/GenBank/DDBJ whole genome shotgun (WGS) entry which is preliminary data.</text>
</comment>
<organism evidence="6 7">
    <name type="scientific">Colletotrichum orbiculare (strain 104-T / ATCC 96160 / CBS 514.97 / LARS 414 / MAFF 240422)</name>
    <name type="common">Cucumber anthracnose fungus</name>
    <name type="synonym">Colletotrichum lagenarium</name>
    <dbReference type="NCBI Taxonomy" id="1213857"/>
    <lineage>
        <taxon>Eukaryota</taxon>
        <taxon>Fungi</taxon>
        <taxon>Dikarya</taxon>
        <taxon>Ascomycota</taxon>
        <taxon>Pezizomycotina</taxon>
        <taxon>Sordariomycetes</taxon>
        <taxon>Hypocreomycetidae</taxon>
        <taxon>Glomerellales</taxon>
        <taxon>Glomerellaceae</taxon>
        <taxon>Colletotrichum</taxon>
        <taxon>Colletotrichum orbiculare species complex</taxon>
    </lineage>
</organism>
<feature type="transmembrane region" description="Helical" evidence="5">
    <location>
        <begin position="66"/>
        <end position="85"/>
    </location>
</feature>
<feature type="transmembrane region" description="Helical" evidence="5">
    <location>
        <begin position="184"/>
        <end position="210"/>
    </location>
</feature>
<keyword evidence="4 5" id="KW-0472">Membrane</keyword>
<reference evidence="7" key="2">
    <citation type="journal article" date="2019" name="Mol. Plant Microbe Interact.">
        <title>Genome sequence resources for four phytopathogenic fungi from the Colletotrichum orbiculare species complex.</title>
        <authorList>
            <person name="Gan P."/>
            <person name="Tsushima A."/>
            <person name="Narusaka M."/>
            <person name="Narusaka Y."/>
            <person name="Takano Y."/>
            <person name="Kubo Y."/>
            <person name="Shirasu K."/>
        </authorList>
    </citation>
    <scope>GENOME REANNOTATION</scope>
    <source>
        <strain evidence="7">104-T / ATCC 96160 / CBS 514.97 / LARS 414 / MAFF 240422</strain>
    </source>
</reference>
<reference evidence="7" key="1">
    <citation type="journal article" date="2013" name="New Phytol.">
        <title>Comparative genomic and transcriptomic analyses reveal the hemibiotrophic stage shift of Colletotrichum fungi.</title>
        <authorList>
            <person name="Gan P."/>
            <person name="Ikeda K."/>
            <person name="Irieda H."/>
            <person name="Narusaka M."/>
            <person name="O'Connell R.J."/>
            <person name="Narusaka Y."/>
            <person name="Takano Y."/>
            <person name="Kubo Y."/>
            <person name="Shirasu K."/>
        </authorList>
    </citation>
    <scope>NUCLEOTIDE SEQUENCE [LARGE SCALE GENOMIC DNA]</scope>
    <source>
        <strain evidence="7">104-T / ATCC 96160 / CBS 514.97 / LARS 414 / MAFF 240422</strain>
    </source>
</reference>
<keyword evidence="3 5" id="KW-1133">Transmembrane helix</keyword>
<dbReference type="EMBL" id="AMCV02000005">
    <property type="protein sequence ID" value="TDZ24132.1"/>
    <property type="molecule type" value="Genomic_DNA"/>
</dbReference>
<dbReference type="Pfam" id="PF04479">
    <property type="entry name" value="RTA1"/>
    <property type="match status" value="1"/>
</dbReference>
<evidence type="ECO:0000256" key="2">
    <source>
        <dbReference type="ARBA" id="ARBA00022692"/>
    </source>
</evidence>
<gene>
    <name evidence="6" type="ORF">Cob_v002727</name>
</gene>
<dbReference type="GO" id="GO:0000324">
    <property type="term" value="C:fungal-type vacuole"/>
    <property type="evidence" value="ECO:0007669"/>
    <property type="project" value="TreeGrafter"/>
</dbReference>
<dbReference type="PANTHER" id="PTHR31465">
    <property type="entry name" value="PROTEIN RTA1-RELATED"/>
    <property type="match status" value="1"/>
</dbReference>
<name>A0A484G1U1_COLOR</name>
<accession>A0A484G1U1</accession>
<dbReference type="Proteomes" id="UP000014480">
    <property type="component" value="Unassembled WGS sequence"/>
</dbReference>
<dbReference type="GO" id="GO:0005886">
    <property type="term" value="C:plasma membrane"/>
    <property type="evidence" value="ECO:0007669"/>
    <property type="project" value="TreeGrafter"/>
</dbReference>
<keyword evidence="2 5" id="KW-0812">Transmembrane</keyword>
<dbReference type="OrthoDB" id="4521223at2759"/>
<feature type="transmembrane region" description="Helical" evidence="5">
    <location>
        <begin position="239"/>
        <end position="257"/>
    </location>
</feature>
<protein>
    <recommendedName>
        <fullName evidence="8">Sphingoid long-chain base transporter RSB1</fullName>
    </recommendedName>
</protein>
<evidence type="ECO:0000256" key="3">
    <source>
        <dbReference type="ARBA" id="ARBA00022989"/>
    </source>
</evidence>
<feature type="transmembrane region" description="Helical" evidence="5">
    <location>
        <begin position="277"/>
        <end position="302"/>
    </location>
</feature>
<proteinExistence type="predicted"/>
<evidence type="ECO:0000256" key="5">
    <source>
        <dbReference type="SAM" id="Phobius"/>
    </source>
</evidence>
<dbReference type="AlphaFoldDB" id="A0A484G1U1"/>
<feature type="transmembrane region" description="Helical" evidence="5">
    <location>
        <begin position="141"/>
        <end position="164"/>
    </location>
</feature>
<feature type="transmembrane region" description="Helical" evidence="5">
    <location>
        <begin position="105"/>
        <end position="129"/>
    </location>
</feature>
<evidence type="ECO:0000313" key="6">
    <source>
        <dbReference type="EMBL" id="TDZ24132.1"/>
    </source>
</evidence>
<evidence type="ECO:0000256" key="4">
    <source>
        <dbReference type="ARBA" id="ARBA00023136"/>
    </source>
</evidence>
<dbReference type="PANTHER" id="PTHR31465:SF7">
    <property type="entry name" value="SPHINGOID LONG-CHAIN BASE TRANSPORTER RSB1"/>
    <property type="match status" value="1"/>
</dbReference>
<feature type="transmembrane region" description="Helical" evidence="5">
    <location>
        <begin position="34"/>
        <end position="54"/>
    </location>
</feature>